<dbReference type="AlphaFoldDB" id="A0A5P6N9P0"/>
<evidence type="ECO:0000256" key="1">
    <source>
        <dbReference type="SAM" id="Coils"/>
    </source>
</evidence>
<dbReference type="Proteomes" id="UP000325385">
    <property type="component" value="Chromosome"/>
</dbReference>
<organism evidence="3 4">
    <name type="scientific">Qipengyuania flava</name>
    <dbReference type="NCBI Taxonomy" id="192812"/>
    <lineage>
        <taxon>Bacteria</taxon>
        <taxon>Pseudomonadati</taxon>
        <taxon>Pseudomonadota</taxon>
        <taxon>Alphaproteobacteria</taxon>
        <taxon>Sphingomonadales</taxon>
        <taxon>Erythrobacteraceae</taxon>
        <taxon>Qipengyuania</taxon>
    </lineage>
</organism>
<protein>
    <submittedName>
        <fullName evidence="3">Uncharacterized protein</fullName>
    </submittedName>
</protein>
<name>A0A5P6N9P0_9SPHN</name>
<dbReference type="GeneID" id="69695699"/>
<evidence type="ECO:0000313" key="3">
    <source>
        <dbReference type="EMBL" id="QFI61873.1"/>
    </source>
</evidence>
<dbReference type="RefSeq" id="WP_151884664.1">
    <property type="nucleotide sequence ID" value="NZ_CP032228.1"/>
</dbReference>
<sequence>MSGIQDKAGVSYRPGPPKGQEPIVEGTGLTRRQLALKIGMEIVDRREKPTIRAVNKAEPRLTLGWLNANSKVLQPCRARWTGERPTEPEDENILSLDRARAERAIAELREEKERHDATREKLREANVIISRLLKGFADDMPVEDRSGG</sequence>
<keyword evidence="1" id="KW-0175">Coiled coil</keyword>
<dbReference type="EMBL" id="CP032228">
    <property type="protein sequence ID" value="QFI61873.1"/>
    <property type="molecule type" value="Genomic_DNA"/>
</dbReference>
<accession>A0A5P6N9P0</accession>
<evidence type="ECO:0000256" key="2">
    <source>
        <dbReference type="SAM" id="MobiDB-lite"/>
    </source>
</evidence>
<feature type="coiled-coil region" evidence="1">
    <location>
        <begin position="91"/>
        <end position="128"/>
    </location>
</feature>
<feature type="region of interest" description="Disordered" evidence="2">
    <location>
        <begin position="1"/>
        <end position="26"/>
    </location>
</feature>
<reference evidence="4" key="1">
    <citation type="submission" date="2018-09" db="EMBL/GenBank/DDBJ databases">
        <title>Nocardia yunnanensis sp. nov., an actinomycete isolated from a soil sample.</title>
        <authorList>
            <person name="Zhang J."/>
        </authorList>
    </citation>
    <scope>NUCLEOTIDE SEQUENCE [LARGE SCALE GENOMIC DNA]</scope>
    <source>
        <strain evidence="4">21-3</strain>
    </source>
</reference>
<evidence type="ECO:0000313" key="4">
    <source>
        <dbReference type="Proteomes" id="UP000325385"/>
    </source>
</evidence>
<proteinExistence type="predicted"/>
<gene>
    <name evidence="3" type="ORF">D0Y83_00185</name>
</gene>